<dbReference type="AlphaFoldDB" id="A0A081G0Y7"/>
<evidence type="ECO:0000313" key="6">
    <source>
        <dbReference type="EMBL" id="KEA64442.1"/>
    </source>
</evidence>
<feature type="domain" description="HTH gntR-type" evidence="5">
    <location>
        <begin position="20"/>
        <end position="88"/>
    </location>
</feature>
<dbReference type="Pfam" id="PF00392">
    <property type="entry name" value="GntR"/>
    <property type="match status" value="1"/>
</dbReference>
<evidence type="ECO:0000313" key="7">
    <source>
        <dbReference type="Proteomes" id="UP000028252"/>
    </source>
</evidence>
<keyword evidence="2" id="KW-0238">DNA-binding</keyword>
<feature type="coiled-coil region" evidence="4">
    <location>
        <begin position="120"/>
        <end position="147"/>
    </location>
</feature>
<dbReference type="InterPro" id="IPR008920">
    <property type="entry name" value="TF_FadR/GntR_C"/>
</dbReference>
<keyword evidence="7" id="KW-1185">Reference proteome</keyword>
<dbReference type="GO" id="GO:0003677">
    <property type="term" value="F:DNA binding"/>
    <property type="evidence" value="ECO:0007669"/>
    <property type="project" value="UniProtKB-KW"/>
</dbReference>
<dbReference type="SUPFAM" id="SSF46785">
    <property type="entry name" value="Winged helix' DNA-binding domain"/>
    <property type="match status" value="1"/>
</dbReference>
<dbReference type="InterPro" id="IPR036388">
    <property type="entry name" value="WH-like_DNA-bd_sf"/>
</dbReference>
<dbReference type="SUPFAM" id="SSF48008">
    <property type="entry name" value="GntR ligand-binding domain-like"/>
    <property type="match status" value="1"/>
</dbReference>
<dbReference type="PANTHER" id="PTHR43537">
    <property type="entry name" value="TRANSCRIPTIONAL REGULATOR, GNTR FAMILY"/>
    <property type="match status" value="1"/>
</dbReference>
<evidence type="ECO:0000256" key="3">
    <source>
        <dbReference type="ARBA" id="ARBA00023163"/>
    </source>
</evidence>
<dbReference type="InterPro" id="IPR036390">
    <property type="entry name" value="WH_DNA-bd_sf"/>
</dbReference>
<comment type="caution">
    <text evidence="6">The sequence shown here is derived from an EMBL/GenBank/DDBJ whole genome shotgun (WGS) entry which is preliminary data.</text>
</comment>
<dbReference type="EMBL" id="JMQN01000016">
    <property type="protein sequence ID" value="KEA64442.1"/>
    <property type="molecule type" value="Genomic_DNA"/>
</dbReference>
<evidence type="ECO:0000259" key="5">
    <source>
        <dbReference type="PROSITE" id="PS50949"/>
    </source>
</evidence>
<gene>
    <name evidence="6" type="ORF">ADIMK_1346</name>
</gene>
<sequence>MGKPSAASDSFKVEPVQRSESLASHVAKQLEQMVTLGRIPVGEKLPTEAQLCDMFAVSRTVIREAITQLKSLGLVETRRGVGTTVMRSQPAETLFAYTINPTAVEDILNILELRMSVEEKAAEMAAMRRSEQDIERLEQSLSAFDAALAKGELAREEDLAFHLAIASATGNPFFRQFYEQFNKNIIPRAKIVNTNLDHPATEEYLERVRQEHRAIFDAIREGEPEKASKAMHTHLYRAYHLYEKYRASQQFE</sequence>
<dbReference type="SMART" id="SM00345">
    <property type="entry name" value="HTH_GNTR"/>
    <property type="match status" value="1"/>
</dbReference>
<proteinExistence type="predicted"/>
<dbReference type="Gene3D" id="1.10.10.10">
    <property type="entry name" value="Winged helix-like DNA-binding domain superfamily/Winged helix DNA-binding domain"/>
    <property type="match status" value="1"/>
</dbReference>
<keyword evidence="1" id="KW-0805">Transcription regulation</keyword>
<keyword evidence="3" id="KW-0804">Transcription</keyword>
<dbReference type="Pfam" id="PF07729">
    <property type="entry name" value="FCD"/>
    <property type="match status" value="1"/>
</dbReference>
<dbReference type="InterPro" id="IPR011711">
    <property type="entry name" value="GntR_C"/>
</dbReference>
<reference evidence="6 7" key="1">
    <citation type="submission" date="2014-04" db="EMBL/GenBank/DDBJ databases">
        <title>Marinobacterium kochiensis sp. nov., isolated from sediment sample collected from Kochi backwaters in Kerala, India.</title>
        <authorList>
            <person name="Singh A."/>
            <person name="Pinnaka A.K."/>
        </authorList>
    </citation>
    <scope>NUCLEOTIDE SEQUENCE [LARGE SCALE GENOMIC DNA]</scope>
    <source>
        <strain evidence="6 7">AK27</strain>
    </source>
</reference>
<dbReference type="OrthoDB" id="1040417at2"/>
<dbReference type="PROSITE" id="PS50949">
    <property type="entry name" value="HTH_GNTR"/>
    <property type="match status" value="1"/>
</dbReference>
<dbReference type="InterPro" id="IPR000524">
    <property type="entry name" value="Tscrpt_reg_HTH_GntR"/>
</dbReference>
<evidence type="ECO:0000256" key="2">
    <source>
        <dbReference type="ARBA" id="ARBA00023125"/>
    </source>
</evidence>
<name>A0A081G0Y7_9GAMM</name>
<dbReference type="Proteomes" id="UP000028252">
    <property type="component" value="Unassembled WGS sequence"/>
</dbReference>
<dbReference type="GO" id="GO:0003700">
    <property type="term" value="F:DNA-binding transcription factor activity"/>
    <property type="evidence" value="ECO:0007669"/>
    <property type="project" value="InterPro"/>
</dbReference>
<dbReference type="Gene3D" id="1.20.120.530">
    <property type="entry name" value="GntR ligand-binding domain-like"/>
    <property type="match status" value="1"/>
</dbReference>
<evidence type="ECO:0000256" key="1">
    <source>
        <dbReference type="ARBA" id="ARBA00023015"/>
    </source>
</evidence>
<dbReference type="PRINTS" id="PR00035">
    <property type="entry name" value="HTHGNTR"/>
</dbReference>
<accession>A0A081G0Y7</accession>
<dbReference type="STRING" id="1232683.ADIMK_1346"/>
<keyword evidence="4" id="KW-0175">Coiled coil</keyword>
<dbReference type="eggNOG" id="COG2186">
    <property type="taxonomic scope" value="Bacteria"/>
</dbReference>
<organism evidence="6 7">
    <name type="scientific">Marinobacterium lacunae</name>
    <dbReference type="NCBI Taxonomy" id="1232683"/>
    <lineage>
        <taxon>Bacteria</taxon>
        <taxon>Pseudomonadati</taxon>
        <taxon>Pseudomonadota</taxon>
        <taxon>Gammaproteobacteria</taxon>
        <taxon>Oceanospirillales</taxon>
        <taxon>Oceanospirillaceae</taxon>
        <taxon>Marinobacterium</taxon>
    </lineage>
</organism>
<evidence type="ECO:0000256" key="4">
    <source>
        <dbReference type="SAM" id="Coils"/>
    </source>
</evidence>
<dbReference type="SMART" id="SM00895">
    <property type="entry name" value="FCD"/>
    <property type="match status" value="1"/>
</dbReference>
<protein>
    <submittedName>
        <fullName evidence="6">Putative D-glucarate or D-galactorate regulator, GntR family</fullName>
    </submittedName>
</protein>
<dbReference type="PATRIC" id="fig|1232683.4.peg.1326"/>
<dbReference type="CDD" id="cd07377">
    <property type="entry name" value="WHTH_GntR"/>
    <property type="match status" value="1"/>
</dbReference>
<dbReference type="PANTHER" id="PTHR43537:SF5">
    <property type="entry name" value="UXU OPERON TRANSCRIPTIONAL REGULATOR"/>
    <property type="match status" value="1"/>
</dbReference>
<dbReference type="RefSeq" id="WP_036185431.1">
    <property type="nucleotide sequence ID" value="NZ_JMQN01000016.1"/>
</dbReference>